<dbReference type="PANTHER" id="PTHR30561:SF9">
    <property type="entry name" value="4-AMINO-4-DEOXY-L-ARABINOSE-PHOSPHOUNDECAPRENOL FLIPPASE SUBUNIT ARNF-RELATED"/>
    <property type="match status" value="1"/>
</dbReference>
<accession>A0A1J4TUP3</accession>
<dbReference type="Gene3D" id="1.10.3730.20">
    <property type="match status" value="1"/>
</dbReference>
<dbReference type="InterPro" id="IPR037185">
    <property type="entry name" value="EmrE-like"/>
</dbReference>
<gene>
    <name evidence="7" type="ORF">AUJ73_01750</name>
</gene>
<evidence type="ECO:0000256" key="1">
    <source>
        <dbReference type="ARBA" id="ARBA00004651"/>
    </source>
</evidence>
<evidence type="ECO:0000256" key="4">
    <source>
        <dbReference type="ARBA" id="ARBA00022989"/>
    </source>
</evidence>
<evidence type="ECO:0008006" key="9">
    <source>
        <dbReference type="Google" id="ProtNLM"/>
    </source>
</evidence>
<dbReference type="STRING" id="1805209.AUJ73_01750"/>
<feature type="transmembrane region" description="Helical" evidence="6">
    <location>
        <begin position="78"/>
        <end position="98"/>
    </location>
</feature>
<comment type="subcellular location">
    <subcellularLocation>
        <location evidence="1">Cell membrane</location>
        <topology evidence="1">Multi-pass membrane protein</topology>
    </subcellularLocation>
</comment>
<dbReference type="GO" id="GO:0005886">
    <property type="term" value="C:plasma membrane"/>
    <property type="evidence" value="ECO:0007669"/>
    <property type="project" value="UniProtKB-SubCell"/>
</dbReference>
<organism evidence="7 8">
    <name type="scientific">Candidatus Gottesmanbacteria bacterium CG1_02_37_22</name>
    <dbReference type="NCBI Taxonomy" id="1805209"/>
    <lineage>
        <taxon>Bacteria</taxon>
        <taxon>Candidatus Gottesmaniibacteriota</taxon>
    </lineage>
</organism>
<keyword evidence="4 6" id="KW-1133">Transmembrane helix</keyword>
<dbReference type="AlphaFoldDB" id="A0A1J4TUP3"/>
<name>A0A1J4TUP3_9BACT</name>
<dbReference type="InterPro" id="IPR000390">
    <property type="entry name" value="Small_drug/metabolite_transptr"/>
</dbReference>
<dbReference type="EMBL" id="MNUY01000027">
    <property type="protein sequence ID" value="OIO14731.1"/>
    <property type="molecule type" value="Genomic_DNA"/>
</dbReference>
<comment type="caution">
    <text evidence="7">The sequence shown here is derived from an EMBL/GenBank/DDBJ whole genome shotgun (WGS) entry which is preliminary data.</text>
</comment>
<feature type="transmembrane region" description="Helical" evidence="6">
    <location>
        <begin position="104"/>
        <end position="123"/>
    </location>
</feature>
<keyword evidence="5 6" id="KW-0472">Membrane</keyword>
<dbReference type="Proteomes" id="UP000183120">
    <property type="component" value="Unassembled WGS sequence"/>
</dbReference>
<reference evidence="7 8" key="1">
    <citation type="journal article" date="2016" name="Environ. Microbiol.">
        <title>Genomic resolution of a cold subsurface aquifer community provides metabolic insights for novel microbes adapted to high CO concentrations.</title>
        <authorList>
            <person name="Probst A.J."/>
            <person name="Castelle C.J."/>
            <person name="Singh A."/>
            <person name="Brown C.T."/>
            <person name="Anantharaman K."/>
            <person name="Sharon I."/>
            <person name="Hug L.A."/>
            <person name="Burstein D."/>
            <person name="Emerson J.B."/>
            <person name="Thomas B.C."/>
            <person name="Banfield J.F."/>
        </authorList>
    </citation>
    <scope>NUCLEOTIDE SEQUENCE [LARGE SCALE GENOMIC DNA]</scope>
    <source>
        <strain evidence="7">CG1_02_37_22</strain>
    </source>
</reference>
<keyword evidence="2" id="KW-1003">Cell membrane</keyword>
<evidence type="ECO:0000313" key="8">
    <source>
        <dbReference type="Proteomes" id="UP000183120"/>
    </source>
</evidence>
<dbReference type="SUPFAM" id="SSF103481">
    <property type="entry name" value="Multidrug resistance efflux transporter EmrE"/>
    <property type="match status" value="1"/>
</dbReference>
<evidence type="ECO:0000256" key="6">
    <source>
        <dbReference type="SAM" id="Phobius"/>
    </source>
</evidence>
<evidence type="ECO:0000313" key="7">
    <source>
        <dbReference type="EMBL" id="OIO14731.1"/>
    </source>
</evidence>
<evidence type="ECO:0000256" key="3">
    <source>
        <dbReference type="ARBA" id="ARBA00022692"/>
    </source>
</evidence>
<evidence type="ECO:0000256" key="2">
    <source>
        <dbReference type="ARBA" id="ARBA00022475"/>
    </source>
</evidence>
<proteinExistence type="predicted"/>
<dbReference type="GO" id="GO:0022857">
    <property type="term" value="F:transmembrane transporter activity"/>
    <property type="evidence" value="ECO:0007669"/>
    <property type="project" value="InterPro"/>
</dbReference>
<sequence length="124" mass="13939">MYRNYFLILLTICISVIAQTLLKTGMKGIGRIDGLNLEVIIPLLLKIATNFYIIAGLSLYVVGTFFWLVLLSRLDLSFLYPFGALQYLLIFVISYFLLGEQIKLARIIGVLVILAGIFIISKFG</sequence>
<keyword evidence="3 6" id="KW-0812">Transmembrane</keyword>
<dbReference type="PANTHER" id="PTHR30561">
    <property type="entry name" value="SMR FAMILY PROTON-DEPENDENT DRUG EFFLUX TRANSPORTER SUGE"/>
    <property type="match status" value="1"/>
</dbReference>
<feature type="transmembrane region" description="Helical" evidence="6">
    <location>
        <begin position="51"/>
        <end position="71"/>
    </location>
</feature>
<protein>
    <recommendedName>
        <fullName evidence="9">EamA domain-containing protein</fullName>
    </recommendedName>
</protein>
<evidence type="ECO:0000256" key="5">
    <source>
        <dbReference type="ARBA" id="ARBA00023136"/>
    </source>
</evidence>